<dbReference type="Gene3D" id="1.50.10.150">
    <property type="entry name" value="Voltage-dependent anion channel"/>
    <property type="match status" value="1"/>
</dbReference>
<reference evidence="7" key="1">
    <citation type="submission" date="2022-10" db="EMBL/GenBank/DDBJ databases">
        <title>Novel sulphate-reducing endosymbionts in the free-living metamonad Anaeramoeba.</title>
        <authorList>
            <person name="Jerlstrom-Hultqvist J."/>
            <person name="Cepicka I."/>
            <person name="Gallot-Lavallee L."/>
            <person name="Salas-Leiva D."/>
            <person name="Curtis B.A."/>
            <person name="Zahonova K."/>
            <person name="Pipaliya S."/>
            <person name="Dacks J."/>
            <person name="Roger A.J."/>
        </authorList>
    </citation>
    <scope>NUCLEOTIDE SEQUENCE</scope>
    <source>
        <strain evidence="7">BMAN</strain>
    </source>
</reference>
<dbReference type="InterPro" id="IPR038665">
    <property type="entry name" value="Voltage-dep_anion_channel_sf"/>
</dbReference>
<dbReference type="InterPro" id="IPR004695">
    <property type="entry name" value="SLAC1/Mae1/Ssu1/TehA"/>
</dbReference>
<keyword evidence="4 6" id="KW-0472">Membrane</keyword>
<dbReference type="PANTHER" id="PTHR37955">
    <property type="entry name" value="TELLURITE RESISTANCE PROTEIN TEHA"/>
    <property type="match status" value="1"/>
</dbReference>
<gene>
    <name evidence="7" type="ORF">M0811_12196</name>
</gene>
<feature type="compositionally biased region" description="Low complexity" evidence="5">
    <location>
        <begin position="26"/>
        <end position="39"/>
    </location>
</feature>
<evidence type="ECO:0000256" key="1">
    <source>
        <dbReference type="ARBA" id="ARBA00004141"/>
    </source>
</evidence>
<comment type="caution">
    <text evidence="7">The sequence shown here is derived from an EMBL/GenBank/DDBJ whole genome shotgun (WGS) entry which is preliminary data.</text>
</comment>
<feature type="transmembrane region" description="Helical" evidence="6">
    <location>
        <begin position="279"/>
        <end position="299"/>
    </location>
</feature>
<sequence length="389" mass="44846">METTSSDYEMQIEKEIEMVQVKDLENPNQQKINKQNKASQNKKKDQQKLDSIAQGNQTPHPQGNANGNSQKKPSWIKFVPNALFATVMGTGGNILVWKKAEPALNVSPTIWKVIFWITFGQAILIALIYLAKMIRYPEAVIMEIKNQIRINFFPAVNIILLIFSIALIPEHKTLAESFNVDWSFSSTLDVTFIPIVAPLLVSIPAGKLDYNDIGWFFMAFGLFFWIIIMTNLFSRIAFRKSMDAKYFPSFWIILAPPSIALIGYLSINPPHYWDHFCDFLFYTSFFHFIILLSLTDYIFKSPPCLTFIAITFPLDAFAIASLEYHLHMDNIHTKRFGWIITIFSTVCLGLVLGLILVIMFQGKLFVPENKKMQCWWWKTKSKRDKKTIN</sequence>
<feature type="transmembrane region" description="Helical" evidence="6">
    <location>
        <begin position="246"/>
        <end position="267"/>
    </location>
</feature>
<feature type="transmembrane region" description="Helical" evidence="6">
    <location>
        <begin position="109"/>
        <end position="130"/>
    </location>
</feature>
<feature type="transmembrane region" description="Helical" evidence="6">
    <location>
        <begin position="150"/>
        <end position="168"/>
    </location>
</feature>
<dbReference type="Proteomes" id="UP001149090">
    <property type="component" value="Unassembled WGS sequence"/>
</dbReference>
<feature type="transmembrane region" description="Helical" evidence="6">
    <location>
        <begin position="180"/>
        <end position="201"/>
    </location>
</feature>
<evidence type="ECO:0000256" key="3">
    <source>
        <dbReference type="ARBA" id="ARBA00022989"/>
    </source>
</evidence>
<keyword evidence="8" id="KW-1185">Reference proteome</keyword>
<dbReference type="GO" id="GO:0005886">
    <property type="term" value="C:plasma membrane"/>
    <property type="evidence" value="ECO:0007669"/>
    <property type="project" value="TreeGrafter"/>
</dbReference>
<evidence type="ECO:0000256" key="5">
    <source>
        <dbReference type="SAM" id="MobiDB-lite"/>
    </source>
</evidence>
<proteinExistence type="predicted"/>
<comment type="subcellular location">
    <subcellularLocation>
        <location evidence="1">Membrane</location>
        <topology evidence="1">Multi-pass membrane protein</topology>
    </subcellularLocation>
</comment>
<feature type="region of interest" description="Disordered" evidence="5">
    <location>
        <begin position="19"/>
        <end position="73"/>
    </location>
</feature>
<protein>
    <submittedName>
        <fullName evidence="7">C4-dicarboxylate abc transporter</fullName>
    </submittedName>
</protein>
<organism evidence="7 8">
    <name type="scientific">Anaeramoeba ignava</name>
    <name type="common">Anaerobic marine amoeba</name>
    <dbReference type="NCBI Taxonomy" id="1746090"/>
    <lineage>
        <taxon>Eukaryota</taxon>
        <taxon>Metamonada</taxon>
        <taxon>Anaeramoebidae</taxon>
        <taxon>Anaeramoeba</taxon>
    </lineage>
</organism>
<keyword evidence="3 6" id="KW-1133">Transmembrane helix</keyword>
<feature type="transmembrane region" description="Helical" evidence="6">
    <location>
        <begin position="213"/>
        <end position="234"/>
    </location>
</feature>
<evidence type="ECO:0000256" key="2">
    <source>
        <dbReference type="ARBA" id="ARBA00022692"/>
    </source>
</evidence>
<feature type="transmembrane region" description="Helical" evidence="6">
    <location>
        <begin position="305"/>
        <end position="324"/>
    </location>
</feature>
<keyword evidence="2 6" id="KW-0812">Transmembrane</keyword>
<dbReference type="EMBL" id="JAPDFW010000112">
    <property type="protein sequence ID" value="KAJ5068889.1"/>
    <property type="molecule type" value="Genomic_DNA"/>
</dbReference>
<name>A0A9Q0R6D4_ANAIG</name>
<dbReference type="OrthoDB" id="1099at2759"/>
<evidence type="ECO:0000313" key="7">
    <source>
        <dbReference type="EMBL" id="KAJ5068889.1"/>
    </source>
</evidence>
<feature type="transmembrane region" description="Helical" evidence="6">
    <location>
        <begin position="78"/>
        <end position="97"/>
    </location>
</feature>
<dbReference type="AlphaFoldDB" id="A0A9Q0R6D4"/>
<evidence type="ECO:0000313" key="8">
    <source>
        <dbReference type="Proteomes" id="UP001149090"/>
    </source>
</evidence>
<accession>A0A9Q0R6D4</accession>
<feature type="transmembrane region" description="Helical" evidence="6">
    <location>
        <begin position="336"/>
        <end position="360"/>
    </location>
</feature>
<evidence type="ECO:0000256" key="4">
    <source>
        <dbReference type="ARBA" id="ARBA00023136"/>
    </source>
</evidence>
<feature type="compositionally biased region" description="Polar residues" evidence="5">
    <location>
        <begin position="53"/>
        <end position="72"/>
    </location>
</feature>
<dbReference type="PANTHER" id="PTHR37955:SF1">
    <property type="entry name" value="DEP DOMAIN-CONTAINING PROTEIN"/>
    <property type="match status" value="1"/>
</dbReference>
<evidence type="ECO:0000256" key="6">
    <source>
        <dbReference type="SAM" id="Phobius"/>
    </source>
</evidence>
<dbReference type="Pfam" id="PF03595">
    <property type="entry name" value="SLAC1"/>
    <property type="match status" value="1"/>
</dbReference>
<dbReference type="GO" id="GO:0046583">
    <property type="term" value="F:monoatomic cation efflux transmembrane transporter activity"/>
    <property type="evidence" value="ECO:0007669"/>
    <property type="project" value="TreeGrafter"/>
</dbReference>
<dbReference type="InterPro" id="IPR052951">
    <property type="entry name" value="Tellurite_res_ion_channel"/>
</dbReference>